<evidence type="ECO:0000313" key="2">
    <source>
        <dbReference type="Proteomes" id="UP001312908"/>
    </source>
</evidence>
<sequence>MAVVTVVGSSGGAVQVTVDGGRAQTLAQDYAQQILTAYTDGKFTSDDFTTSGDNIGQVPSQPITVAQGVISAGGGYTVSGDYTHLVIGTGVNASVSADTPVDPQLNQRVTVNAININSAFLSVLSGDLAGVDFTAGNYNGSFVATTGDNAFRATGTTGNWTIVTGQGSNQIYTSDGNNEIQTGVGNNTIRLGKGTNNVSLYGTDTVDGTIGGRANVTVYSGNTNLNLATNSFVHTDASVTVGSTINVGNASTVDSAINSTITFSGASGSIIGGSGDTISAAGDLYLAQGSNHTISVNGALSFINGTGNTSVTTQYGTVWGASGLNLSLSADKYLIYTTNQPGSVGDQNVNASNSTGKVEFWTGPGSQTLIGGSGFNHFVFGTAFQGTSGDSFATVRSGQGLNDFGVLKGHSGGHITIEDFMSNAGNKFFMYNYKPANAAQAVQKLLDTAVVNGNNTTITLDNNMTVTFVGITHLNASIFDIS</sequence>
<protein>
    <submittedName>
        <fullName evidence="1">Calcium-binding protein</fullName>
    </submittedName>
</protein>
<evidence type="ECO:0000313" key="1">
    <source>
        <dbReference type="EMBL" id="MEE8657609.1"/>
    </source>
</evidence>
<name>A0ABU7TYN6_9PROT</name>
<dbReference type="EMBL" id="JAWJZY010000001">
    <property type="protein sequence ID" value="MEE8657609.1"/>
    <property type="molecule type" value="Genomic_DNA"/>
</dbReference>
<dbReference type="Proteomes" id="UP001312908">
    <property type="component" value="Unassembled WGS sequence"/>
</dbReference>
<proteinExistence type="predicted"/>
<gene>
    <name evidence="1" type="ORF">DOFOFD_01065</name>
</gene>
<keyword evidence="2" id="KW-1185">Reference proteome</keyword>
<dbReference type="RefSeq" id="WP_394818633.1">
    <property type="nucleotide sequence ID" value="NZ_JAWJZY010000001.1"/>
</dbReference>
<reference evidence="1 2" key="1">
    <citation type="submission" date="2023-10" db="EMBL/GenBank/DDBJ databases">
        <title>Sorlinia euscelidii gen. nov., sp. nov., an acetic acid bacteria isolated from the gut of Euscelidius variegatus emitter.</title>
        <authorList>
            <person name="Michoud G."/>
            <person name="Marasco R."/>
            <person name="Seferji K."/>
            <person name="Gonella E."/>
            <person name="Garuglieri E."/>
            <person name="Alma A."/>
            <person name="Mapelli F."/>
            <person name="Borin S."/>
            <person name="Daffonchio D."/>
            <person name="Crotti E."/>
        </authorList>
    </citation>
    <scope>NUCLEOTIDE SEQUENCE [LARGE SCALE GENOMIC DNA]</scope>
    <source>
        <strain evidence="1 2">EV16P</strain>
    </source>
</reference>
<organism evidence="1 2">
    <name type="scientific">Sorlinia euscelidii</name>
    <dbReference type="NCBI Taxonomy" id="3081148"/>
    <lineage>
        <taxon>Bacteria</taxon>
        <taxon>Pseudomonadati</taxon>
        <taxon>Pseudomonadota</taxon>
        <taxon>Alphaproteobacteria</taxon>
        <taxon>Acetobacterales</taxon>
        <taxon>Acetobacteraceae</taxon>
        <taxon>Sorlinia</taxon>
    </lineage>
</organism>
<comment type="caution">
    <text evidence="1">The sequence shown here is derived from an EMBL/GenBank/DDBJ whole genome shotgun (WGS) entry which is preliminary data.</text>
</comment>
<accession>A0ABU7TYN6</accession>